<evidence type="ECO:0000313" key="6">
    <source>
        <dbReference type="Proteomes" id="UP000273982"/>
    </source>
</evidence>
<sequence>MAHSTIVDLTRIRLSRRSVIGAGAAALIAPRVLAKPGAPTAASNRFGPLAQGETESHGLSTFGDLAEPADFKYFGYVNAKAPKGGTLALSPASSTYDSFNAYVLRGNPATGMTLVFDSLMNQSLDERDAYYGLVAKKVRISPDKLTYAFLLRKEARFHDGSPLTAHDAAFSLNILKSKGHPVISQMLRDLESAEAEADDVLVLRFAPDRTRDLPLSVVGQPIFSRAYYKDRDFAATTMEPPLGSGPYKVGAFEQGRYIAYHRNPDYWAKDLPITTGQANFDVVRFEYFGDSQVAFEAFKAGAFTEREENIARVWATGYDFPAFKDGRVKRTTTPNNNIPQIQGWFFNTRRKMFKDPRVREAIGYAFDYEWTSRNLMYDAYKRISSYFENSELEAKGLPSEQEKALLEPFRADLPAEVFGEPFVAPISDGTGQDRVLLKKANDLFVAAGCTRKDGVLCLPDGSPLEFEFLDNSNVFERHTQPFIKNLKLLGVNAHIRVVDAAQYKQRLENFDFDVVHDVLMMSWNPGEELRAYFSSKTANVPGSRNLPGVSNPAIDSLVEKALQAQTREELVTCSRALDRALRAQRYWVPHWYNPVHRFAYWDLFGQPERPPKFDTGVLWTWWWDEDKAKKINFTGR</sequence>
<dbReference type="AlphaFoldDB" id="A0A3G8M4N0"/>
<dbReference type="InterPro" id="IPR000914">
    <property type="entry name" value="SBP_5_dom"/>
</dbReference>
<dbReference type="PIRSF" id="PIRSF002741">
    <property type="entry name" value="MppA"/>
    <property type="match status" value="1"/>
</dbReference>
<dbReference type="RefSeq" id="WP_124737906.1">
    <property type="nucleotide sequence ID" value="NZ_CP034086.1"/>
</dbReference>
<feature type="domain" description="Solute-binding protein family 5" evidence="4">
    <location>
        <begin position="131"/>
        <end position="537"/>
    </location>
</feature>
<dbReference type="GO" id="GO:0015833">
    <property type="term" value="P:peptide transport"/>
    <property type="evidence" value="ECO:0007669"/>
    <property type="project" value="TreeGrafter"/>
</dbReference>
<dbReference type="GO" id="GO:0042884">
    <property type="term" value="P:microcin transport"/>
    <property type="evidence" value="ECO:0007669"/>
    <property type="project" value="TreeGrafter"/>
</dbReference>
<evidence type="ECO:0000256" key="3">
    <source>
        <dbReference type="ARBA" id="ARBA00022729"/>
    </source>
</evidence>
<evidence type="ECO:0000313" key="5">
    <source>
        <dbReference type="EMBL" id="AZG76072.1"/>
    </source>
</evidence>
<dbReference type="InterPro" id="IPR030678">
    <property type="entry name" value="Peptide/Ni-bd"/>
</dbReference>
<dbReference type="KEGG" id="mros:EHO51_04610"/>
<dbReference type="Gene3D" id="3.10.105.10">
    <property type="entry name" value="Dipeptide-binding Protein, Domain 3"/>
    <property type="match status" value="1"/>
</dbReference>
<dbReference type="Gene3D" id="3.40.190.10">
    <property type="entry name" value="Periplasmic binding protein-like II"/>
    <property type="match status" value="1"/>
</dbReference>
<protein>
    <submittedName>
        <fullName evidence="5">ABC transporter substrate-binding protein</fullName>
    </submittedName>
</protein>
<dbReference type="PANTHER" id="PTHR30290">
    <property type="entry name" value="PERIPLASMIC BINDING COMPONENT OF ABC TRANSPORTER"/>
    <property type="match status" value="1"/>
</dbReference>
<dbReference type="PANTHER" id="PTHR30290:SF64">
    <property type="entry name" value="ABC TRANSPORTER PERIPLASMIC BINDING PROTEIN"/>
    <property type="match status" value="1"/>
</dbReference>
<evidence type="ECO:0000256" key="1">
    <source>
        <dbReference type="ARBA" id="ARBA00004418"/>
    </source>
</evidence>
<dbReference type="CDD" id="cd08497">
    <property type="entry name" value="MbnE-like"/>
    <property type="match status" value="1"/>
</dbReference>
<dbReference type="Proteomes" id="UP000273982">
    <property type="component" value="Chromosome"/>
</dbReference>
<proteinExistence type="inferred from homology"/>
<reference evidence="5 6" key="1">
    <citation type="submission" date="2018-11" db="EMBL/GenBank/DDBJ databases">
        <title>Genome squencing of methanotrophic bacteria isolated from alkaline groundwater in Korea.</title>
        <authorList>
            <person name="Nguyen L.N."/>
        </authorList>
    </citation>
    <scope>NUCLEOTIDE SEQUENCE [LARGE SCALE GENOMIC DNA]</scope>
    <source>
        <strain evidence="5 6">GW6</strain>
    </source>
</reference>
<name>A0A3G8M4N0_9HYPH</name>
<comment type="subcellular location">
    <subcellularLocation>
        <location evidence="1">Periplasm</location>
    </subcellularLocation>
</comment>
<dbReference type="GO" id="GO:0043190">
    <property type="term" value="C:ATP-binding cassette (ABC) transporter complex"/>
    <property type="evidence" value="ECO:0007669"/>
    <property type="project" value="InterPro"/>
</dbReference>
<evidence type="ECO:0000259" key="4">
    <source>
        <dbReference type="Pfam" id="PF00496"/>
    </source>
</evidence>
<accession>A0A3G8M4N0</accession>
<dbReference type="Pfam" id="PF00496">
    <property type="entry name" value="SBP_bac_5"/>
    <property type="match status" value="1"/>
</dbReference>
<organism evidence="5 6">
    <name type="scientific">Methylocystis rosea</name>
    <dbReference type="NCBI Taxonomy" id="173366"/>
    <lineage>
        <taxon>Bacteria</taxon>
        <taxon>Pseudomonadati</taxon>
        <taxon>Pseudomonadota</taxon>
        <taxon>Alphaproteobacteria</taxon>
        <taxon>Hyphomicrobiales</taxon>
        <taxon>Methylocystaceae</taxon>
        <taxon>Methylocystis</taxon>
    </lineage>
</organism>
<gene>
    <name evidence="5" type="ORF">EHO51_04610</name>
</gene>
<dbReference type="GO" id="GO:1904680">
    <property type="term" value="F:peptide transmembrane transporter activity"/>
    <property type="evidence" value="ECO:0007669"/>
    <property type="project" value="TreeGrafter"/>
</dbReference>
<dbReference type="GO" id="GO:0030288">
    <property type="term" value="C:outer membrane-bounded periplasmic space"/>
    <property type="evidence" value="ECO:0007669"/>
    <property type="project" value="TreeGrafter"/>
</dbReference>
<keyword evidence="3" id="KW-0732">Signal</keyword>
<comment type="similarity">
    <text evidence="2">Belongs to the bacterial solute-binding protein 5 family.</text>
</comment>
<dbReference type="EMBL" id="CP034086">
    <property type="protein sequence ID" value="AZG76072.1"/>
    <property type="molecule type" value="Genomic_DNA"/>
</dbReference>
<evidence type="ECO:0000256" key="2">
    <source>
        <dbReference type="ARBA" id="ARBA00005695"/>
    </source>
</evidence>
<dbReference type="InterPro" id="IPR039424">
    <property type="entry name" value="SBP_5"/>
</dbReference>
<dbReference type="SUPFAM" id="SSF53850">
    <property type="entry name" value="Periplasmic binding protein-like II"/>
    <property type="match status" value="1"/>
</dbReference>